<dbReference type="EMBL" id="RQTC01000101">
    <property type="protein sequence ID" value="RZH93495.1"/>
    <property type="molecule type" value="Genomic_DNA"/>
</dbReference>
<evidence type="ECO:0000313" key="19">
    <source>
        <dbReference type="Proteomes" id="UP000507112"/>
    </source>
</evidence>
<dbReference type="Proteomes" id="UP000442696">
    <property type="component" value="Unassembled WGS sequence"/>
</dbReference>
<organism evidence="7 16">
    <name type="scientific">Staphylococcus aureus</name>
    <dbReference type="NCBI Taxonomy" id="1280"/>
    <lineage>
        <taxon>Bacteria</taxon>
        <taxon>Bacillati</taxon>
        <taxon>Bacillota</taxon>
        <taxon>Bacilli</taxon>
        <taxon>Bacillales</taxon>
        <taxon>Staphylococcaceae</taxon>
        <taxon>Staphylococcus</taxon>
    </lineage>
</organism>
<evidence type="ECO:0000313" key="3">
    <source>
        <dbReference type="EMBL" id="CAA4154046.1"/>
    </source>
</evidence>
<dbReference type="RefSeq" id="WP_001807370.1">
    <property type="nucleotide sequence ID" value="NZ_AP025249.1"/>
</dbReference>
<dbReference type="EMBL" id="CACURZ010000016">
    <property type="protein sequence ID" value="CAA6382375.1"/>
    <property type="molecule type" value="Genomic_DNA"/>
</dbReference>
<dbReference type="EMBL" id="CACUNS010000016">
    <property type="protein sequence ID" value="CAA6117524.1"/>
    <property type="molecule type" value="Genomic_DNA"/>
</dbReference>
<accession>A0A2I7Y9D7</accession>
<evidence type="ECO:0000313" key="8">
    <source>
        <dbReference type="EMBL" id="CAC5807849.1"/>
    </source>
</evidence>
<evidence type="ECO:0000313" key="12">
    <source>
        <dbReference type="Proteomes" id="UP000442696"/>
    </source>
</evidence>
<evidence type="ECO:0000313" key="9">
    <source>
        <dbReference type="EMBL" id="CAC8230846.1"/>
    </source>
</evidence>
<evidence type="ECO:0000313" key="11">
    <source>
        <dbReference type="Proteomes" id="UP000293434"/>
    </source>
</evidence>
<evidence type="ECO:0000313" key="15">
    <source>
        <dbReference type="Proteomes" id="UP000443708"/>
    </source>
</evidence>
<dbReference type="PROSITE" id="PS51688">
    <property type="entry name" value="ICA"/>
    <property type="match status" value="1"/>
</dbReference>
<evidence type="ECO:0000259" key="1">
    <source>
        <dbReference type="PROSITE" id="PS51688"/>
    </source>
</evidence>
<dbReference type="EMBL" id="CACTWD010000017">
    <property type="protein sequence ID" value="CAA4701101.1"/>
    <property type="molecule type" value="Genomic_DNA"/>
</dbReference>
<reference evidence="12 13" key="2">
    <citation type="submission" date="2019-12" db="EMBL/GenBank/DDBJ databases">
        <authorList>
            <consortium name="Pathogen Informatics"/>
        </authorList>
    </citation>
    <scope>NUCLEOTIDE SEQUENCE [LARGE SCALE GENOMIC DNA]</scope>
    <source>
        <strain evidence="9 19">MOS105</strain>
        <strain evidence="3 15">S040_N01_C01</strain>
        <strain evidence="2 13">S087_N01_C01</strain>
        <strain evidence="8 18">SG160</strain>
        <strain evidence="6 17">T012_N10_C04</strain>
        <strain evidence="4 12">T012_N16_C08</strain>
        <strain evidence="5 14">T065_N03_C06</strain>
        <strain evidence="7 16">T197_A02_C01</strain>
    </source>
</reference>
<protein>
    <submittedName>
        <fullName evidence="7">Phage protein</fullName>
    </submittedName>
    <submittedName>
        <fullName evidence="10">Tail fiber domain-containing protein</fullName>
    </submittedName>
</protein>
<dbReference type="EMBL" id="CAIIGD010000010">
    <property type="protein sequence ID" value="CAC8230846.1"/>
    <property type="molecule type" value="Genomic_DNA"/>
</dbReference>
<dbReference type="Proteomes" id="UP000443708">
    <property type="component" value="Unassembled WGS sequence"/>
</dbReference>
<dbReference type="EMBL" id="CACTOE010000017">
    <property type="protein sequence ID" value="CAA4149458.1"/>
    <property type="molecule type" value="Genomic_DNA"/>
</dbReference>
<dbReference type="Proteomes" id="UP000442782">
    <property type="component" value="Unassembled WGS sequence"/>
</dbReference>
<dbReference type="Proteomes" id="UP000293434">
    <property type="component" value="Unassembled WGS sequence"/>
</dbReference>
<dbReference type="EMBL" id="CACTPI010000012">
    <property type="protein sequence ID" value="CAA4154046.1"/>
    <property type="molecule type" value="Genomic_DNA"/>
</dbReference>
<dbReference type="Proteomes" id="UP000507112">
    <property type="component" value="Unassembled WGS sequence"/>
</dbReference>
<dbReference type="EMBL" id="CACTQT010000015">
    <property type="protein sequence ID" value="CAA4391869.1"/>
    <property type="molecule type" value="Genomic_DNA"/>
</dbReference>
<dbReference type="Pfam" id="PF13884">
    <property type="entry name" value="Peptidase_S74"/>
    <property type="match status" value="1"/>
</dbReference>
<dbReference type="Proteomes" id="UP000459586">
    <property type="component" value="Unassembled WGS sequence"/>
</dbReference>
<gene>
    <name evidence="10" type="ORF">EIG94_07100</name>
    <name evidence="2" type="ORF">SAMEA1029512_02230</name>
    <name evidence="3" type="ORF">SAMEA1029528_02358</name>
    <name evidence="4" type="ORF">SAMEA2078260_02291</name>
    <name evidence="6" type="ORF">SAMEA2078588_02336</name>
    <name evidence="7" type="ORF">SAMEA2080344_02392</name>
    <name evidence="5" type="ORF">SAMEA2081063_02377</name>
    <name evidence="8" type="ORF">SAMEA4008575_02421</name>
    <name evidence="9" type="ORF">SAMEA70146418_02395</name>
</gene>
<evidence type="ECO:0000313" key="18">
    <source>
        <dbReference type="Proteomes" id="UP000505390"/>
    </source>
</evidence>
<evidence type="ECO:0000313" key="6">
    <source>
        <dbReference type="EMBL" id="CAA6117524.1"/>
    </source>
</evidence>
<evidence type="ECO:0000313" key="10">
    <source>
        <dbReference type="EMBL" id="RZH93495.1"/>
    </source>
</evidence>
<reference evidence="10 11" key="1">
    <citation type="submission" date="2018-11" db="EMBL/GenBank/DDBJ databases">
        <title>Genomic profiling of Staphylococcus species from a Poultry farm system in KwaZulu-Natal, South Africa.</title>
        <authorList>
            <person name="Amoako D.G."/>
            <person name="Somboro A.M."/>
            <person name="Abia A.L.K."/>
            <person name="Bester L.A."/>
            <person name="Essack S.Y."/>
        </authorList>
    </citation>
    <scope>NUCLEOTIDE SEQUENCE [LARGE SCALE GENOMIC DNA]</scope>
    <source>
        <strain evidence="10 11">SA9</strain>
    </source>
</reference>
<dbReference type="EMBL" id="CAIGXB010000011">
    <property type="protein sequence ID" value="CAC5807849.1"/>
    <property type="molecule type" value="Genomic_DNA"/>
</dbReference>
<evidence type="ECO:0000313" key="5">
    <source>
        <dbReference type="EMBL" id="CAA4701101.1"/>
    </source>
</evidence>
<dbReference type="Proteomes" id="UP000505390">
    <property type="component" value="Unassembled WGS sequence"/>
</dbReference>
<dbReference type="Proteomes" id="UP000459702">
    <property type="component" value="Unassembled WGS sequence"/>
</dbReference>
<feature type="domain" description="Peptidase S74" evidence="1">
    <location>
        <begin position="805"/>
        <end position="889"/>
    </location>
</feature>
<sequence>MSYFNNVYTLKLDIKQQNPNPVIRIVQYDSAVFKIELYDNGRKIDIKDGERFTVSVEHEATGETHSGIAKYDGEQFVVYDLRKADMKNIGTYRARFASYKDRNRVSSLMFRYEVYEDYETVGDASELTMLQELFQEVEEVGRVTQRQGEYAEDRGDYANAAGDYANRAGDSQIMNWLPYVKTLAERNKLYPNPENGDTVYVIDENKVFRYDGIDALDWEAISGYDTSVIQDIYNTKEDKTVVAKLREDLNSLTIGARNLLTGTDFEKPMNLKYTSPTFTFTQNKSDSSMTLAPTDKYVSTSAVYFDLEKEALENNFFTLSFNVKVLSGSATLKFKVGDAAYSEPVTVKASSNYQRVVLTASTQDLKTNKTNLLLQTTSAIAIEKESFKAEIGNRATTWTPSYLDVKTKLDDYGTRIKGLEVEMNTNVVKKSVYEADKSKNEEKLSKIIQDANSLTSIVSKKVDKGQVKSMINQTAERIKIKASNIDFDGVVVFKNRNNKIDPNAFVRINGGELTAKGYYRRVWRDGKARNRVQVVQLTDGMLRISDPKGDLVDSTKDRDYRYDIDVNGKRVYSTVRSLYYSSDGVSTYRDGSGKAFNKEGKVVSSGTIEFFSHEYSRSRGLTLYSAGGAIGLQAANNAIHIDAAATLYNRSRQANVIIRPHENVRKGINDFKFGISADNTGRLVYGDESKRLGVGLRFSKSSKNKVITGIDSTGRASSDVRLEIGEVRANKILSRDGKETVYFNNAGSGNLTQSATLRAGGIKTNATNFYVGVRGELRVTNTRGANFGKGIGYMPVRASKFNSVSSRKYKTNIKDLEINSLDVLNSTDIKQYNLKSDLNDGIDKVKYGVILEDSHDALKEGDAIDVYTMTSILWDVVKKQQKEIEQLKK</sequence>
<evidence type="ECO:0000313" key="7">
    <source>
        <dbReference type="EMBL" id="CAA6382375.1"/>
    </source>
</evidence>
<comment type="caution">
    <text evidence="7">The sequence shown here is derived from an EMBL/GenBank/DDBJ whole genome shotgun (WGS) entry which is preliminary data.</text>
</comment>
<evidence type="ECO:0000313" key="2">
    <source>
        <dbReference type="EMBL" id="CAA4149458.1"/>
    </source>
</evidence>
<evidence type="ECO:0000313" key="16">
    <source>
        <dbReference type="Proteomes" id="UP000459586"/>
    </source>
</evidence>
<evidence type="ECO:0000313" key="17">
    <source>
        <dbReference type="Proteomes" id="UP000459702"/>
    </source>
</evidence>
<dbReference type="InterPro" id="IPR030392">
    <property type="entry name" value="S74_ICA"/>
</dbReference>
<proteinExistence type="predicted"/>
<name>A0A2I7Y9D7_STAAU</name>
<dbReference type="Proteomes" id="UP000443506">
    <property type="component" value="Unassembled WGS sequence"/>
</dbReference>
<dbReference type="AlphaFoldDB" id="A0A2I7Y9D7"/>
<evidence type="ECO:0000313" key="14">
    <source>
        <dbReference type="Proteomes" id="UP000443506"/>
    </source>
</evidence>
<evidence type="ECO:0000313" key="13">
    <source>
        <dbReference type="Proteomes" id="UP000442782"/>
    </source>
</evidence>
<evidence type="ECO:0000313" key="4">
    <source>
        <dbReference type="EMBL" id="CAA4391869.1"/>
    </source>
</evidence>